<evidence type="ECO:0000313" key="4">
    <source>
        <dbReference type="WBParaSite" id="HPBE_0002737801-mRNA-1"/>
    </source>
</evidence>
<dbReference type="Proteomes" id="UP000050761">
    <property type="component" value="Unassembled WGS sequence"/>
</dbReference>
<reference evidence="2 3" key="1">
    <citation type="submission" date="2018-11" db="EMBL/GenBank/DDBJ databases">
        <authorList>
            <consortium name="Pathogen Informatics"/>
        </authorList>
    </citation>
    <scope>NUCLEOTIDE SEQUENCE [LARGE SCALE GENOMIC DNA]</scope>
</reference>
<keyword evidence="1" id="KW-1133">Transmembrane helix</keyword>
<accession>A0A3P8EGP1</accession>
<gene>
    <name evidence="2" type="ORF">HPBE_LOCUS27377</name>
</gene>
<reference evidence="4" key="2">
    <citation type="submission" date="2019-09" db="UniProtKB">
        <authorList>
            <consortium name="WormBaseParasite"/>
        </authorList>
    </citation>
    <scope>IDENTIFICATION</scope>
</reference>
<evidence type="ECO:0000313" key="3">
    <source>
        <dbReference type="Proteomes" id="UP000050761"/>
    </source>
</evidence>
<dbReference type="AlphaFoldDB" id="A0A183GXF8"/>
<protein>
    <submittedName>
        <fullName evidence="4">Reverse transcriptase domain-containing protein</fullName>
    </submittedName>
</protein>
<keyword evidence="1" id="KW-0812">Transmembrane</keyword>
<dbReference type="OrthoDB" id="5847305at2759"/>
<dbReference type="EMBL" id="UZAH01043461">
    <property type="protein sequence ID" value="VDP63282.1"/>
    <property type="molecule type" value="Genomic_DNA"/>
</dbReference>
<keyword evidence="3" id="KW-1185">Reference proteome</keyword>
<accession>A0A183GXF8</accession>
<evidence type="ECO:0000313" key="2">
    <source>
        <dbReference type="EMBL" id="VDP63282.1"/>
    </source>
</evidence>
<feature type="transmembrane region" description="Helical" evidence="1">
    <location>
        <begin position="83"/>
        <end position="102"/>
    </location>
</feature>
<keyword evidence="1" id="KW-0472">Membrane</keyword>
<dbReference type="WBParaSite" id="HPBE_0002737801-mRNA-1">
    <property type="protein sequence ID" value="HPBE_0002737801-mRNA-1"/>
    <property type="gene ID" value="HPBE_0002737801"/>
</dbReference>
<organism evidence="3 4">
    <name type="scientific">Heligmosomoides polygyrus</name>
    <name type="common">Parasitic roundworm</name>
    <dbReference type="NCBI Taxonomy" id="6339"/>
    <lineage>
        <taxon>Eukaryota</taxon>
        <taxon>Metazoa</taxon>
        <taxon>Ecdysozoa</taxon>
        <taxon>Nematoda</taxon>
        <taxon>Chromadorea</taxon>
        <taxon>Rhabditida</taxon>
        <taxon>Rhabditina</taxon>
        <taxon>Rhabditomorpha</taxon>
        <taxon>Strongyloidea</taxon>
        <taxon>Heligmosomidae</taxon>
        <taxon>Heligmosomoides</taxon>
    </lineage>
</organism>
<proteinExistence type="predicted"/>
<sequence>MKPCKATGPDDLAADVWKSKLWYPAEWLVEFFNQVVKENEVPHNSATIPIWKKKGSPTGCTNYCPIRLLLHSMKIPLRFQLSILYWGAPGFCTFSSPLFVVMDAITRDLQKPVPWTLFHAEDVMLACKDKDDLER</sequence>
<name>A0A183GXF8_HELPZ</name>
<evidence type="ECO:0000256" key="1">
    <source>
        <dbReference type="SAM" id="Phobius"/>
    </source>
</evidence>